<evidence type="ECO:0000313" key="2">
    <source>
        <dbReference type="EMBL" id="KPV72085.1"/>
    </source>
</evidence>
<feature type="compositionally biased region" description="Polar residues" evidence="1">
    <location>
        <begin position="181"/>
        <end position="218"/>
    </location>
</feature>
<proteinExistence type="predicted"/>
<protein>
    <submittedName>
        <fullName evidence="2">Uncharacterized protein</fullName>
    </submittedName>
</protein>
<name>A0A0N8PZE3_RHOGW</name>
<dbReference type="EMBL" id="KQ474089">
    <property type="protein sequence ID" value="KPV72085.1"/>
    <property type="molecule type" value="Genomic_DNA"/>
</dbReference>
<evidence type="ECO:0000256" key="1">
    <source>
        <dbReference type="SAM" id="MobiDB-lite"/>
    </source>
</evidence>
<feature type="region of interest" description="Disordered" evidence="1">
    <location>
        <begin position="1"/>
        <end position="227"/>
    </location>
</feature>
<gene>
    <name evidence="2" type="ORF">RHOBADRAFT_56211</name>
</gene>
<dbReference type="AlphaFoldDB" id="A0A0N8PZE3"/>
<sequence>MSSRRSSRNLAASAQLVPPARADSSSSAGTHGRRSRSCDSDASASTALTPVPESELKQATPHVGDEQTAPSQDIVDADKVESDASSSPRRSARHSGGTRPNYALVHDGDFDGTRSRKRQSSAVSDRAISPVATRSKRRRASERSSEVEVDDAASATPEIESSRRSPTGDEREGASLKPVEQATTTADLSPLTSPPDTSFDSNTRLPAPISSNMLSGPTSADEVRSTAVTASMSVGKIEDELVVRSDDSMRSHSGLKHGDIATDQAVARSSRRLAGVAHAAPRRKRQTPLSSPPPKAWFEVIVQGDAYAAVTAVAPVDPGDGSPFLPLVPLAIVRHDDSSVRHTFTTYRFPLFVSSDEPASIQDVIVRLKGSRKKVRGPSAEEIEGERVSGRAEGSDAGHWVAVLRSGEYRWIAP</sequence>
<dbReference type="RefSeq" id="XP_018268134.1">
    <property type="nucleotide sequence ID" value="XM_018418244.1"/>
</dbReference>
<reference evidence="2 3" key="1">
    <citation type="journal article" date="2015" name="Front. Microbiol.">
        <title>Genome sequence of the plant growth promoting endophytic yeast Rhodotorula graminis WP1.</title>
        <authorList>
            <person name="Firrincieli A."/>
            <person name="Otillar R."/>
            <person name="Salamov A."/>
            <person name="Schmutz J."/>
            <person name="Khan Z."/>
            <person name="Redman R.S."/>
            <person name="Fleck N.D."/>
            <person name="Lindquist E."/>
            <person name="Grigoriev I.V."/>
            <person name="Doty S.L."/>
        </authorList>
    </citation>
    <scope>NUCLEOTIDE SEQUENCE [LARGE SCALE GENOMIC DNA]</scope>
    <source>
        <strain evidence="2 3">WP1</strain>
    </source>
</reference>
<feature type="region of interest" description="Disordered" evidence="1">
    <location>
        <begin position="249"/>
        <end position="293"/>
    </location>
</feature>
<accession>A0A0N8PZE3</accession>
<feature type="compositionally biased region" description="Basic and acidic residues" evidence="1">
    <location>
        <begin position="249"/>
        <end position="260"/>
    </location>
</feature>
<organism evidence="2 3">
    <name type="scientific">Rhodotorula graminis (strain WP1)</name>
    <dbReference type="NCBI Taxonomy" id="578459"/>
    <lineage>
        <taxon>Eukaryota</taxon>
        <taxon>Fungi</taxon>
        <taxon>Dikarya</taxon>
        <taxon>Basidiomycota</taxon>
        <taxon>Pucciniomycotina</taxon>
        <taxon>Microbotryomycetes</taxon>
        <taxon>Sporidiobolales</taxon>
        <taxon>Sporidiobolaceae</taxon>
        <taxon>Rhodotorula</taxon>
    </lineage>
</organism>
<feature type="compositionally biased region" description="Low complexity" evidence="1">
    <location>
        <begin position="1"/>
        <end position="14"/>
    </location>
</feature>
<feature type="compositionally biased region" description="Basic and acidic residues" evidence="1">
    <location>
        <begin position="160"/>
        <end position="174"/>
    </location>
</feature>
<evidence type="ECO:0000313" key="3">
    <source>
        <dbReference type="Proteomes" id="UP000053890"/>
    </source>
</evidence>
<keyword evidence="3" id="KW-1185">Reference proteome</keyword>
<dbReference type="Proteomes" id="UP000053890">
    <property type="component" value="Unassembled WGS sequence"/>
</dbReference>
<dbReference type="GeneID" id="28978692"/>